<evidence type="ECO:0000256" key="2">
    <source>
        <dbReference type="ARBA" id="ARBA00022857"/>
    </source>
</evidence>
<evidence type="ECO:0000313" key="6">
    <source>
        <dbReference type="Proteomes" id="UP000467700"/>
    </source>
</evidence>
<dbReference type="PRINTS" id="PR00081">
    <property type="entry name" value="GDHRDH"/>
</dbReference>
<dbReference type="InterPro" id="IPR002347">
    <property type="entry name" value="SDR_fam"/>
</dbReference>
<keyword evidence="4" id="KW-0472">Membrane</keyword>
<dbReference type="InterPro" id="IPR020904">
    <property type="entry name" value="Sc_DH/Rdtase_CS"/>
</dbReference>
<proteinExistence type="inferred from homology"/>
<dbReference type="GO" id="GO:0016491">
    <property type="term" value="F:oxidoreductase activity"/>
    <property type="evidence" value="ECO:0007669"/>
    <property type="project" value="UniProtKB-KW"/>
</dbReference>
<evidence type="ECO:0008006" key="7">
    <source>
        <dbReference type="Google" id="ProtNLM"/>
    </source>
</evidence>
<keyword evidence="4" id="KW-1133">Transmembrane helix</keyword>
<keyword evidence="6" id="KW-1185">Reference proteome</keyword>
<evidence type="ECO:0000256" key="3">
    <source>
        <dbReference type="ARBA" id="ARBA00023002"/>
    </source>
</evidence>
<dbReference type="OrthoDB" id="7289984at2759"/>
<dbReference type="GO" id="GO:0005829">
    <property type="term" value="C:cytosol"/>
    <property type="evidence" value="ECO:0007669"/>
    <property type="project" value="TreeGrafter"/>
</dbReference>
<dbReference type="PANTHER" id="PTHR43391:SF14">
    <property type="entry name" value="DEHYDROGENASE_REDUCTASE SDR FAMILY PROTEIN 7-LIKE"/>
    <property type="match status" value="1"/>
</dbReference>
<evidence type="ECO:0000256" key="4">
    <source>
        <dbReference type="SAM" id="Phobius"/>
    </source>
</evidence>
<dbReference type="SUPFAM" id="SSF51735">
    <property type="entry name" value="NAD(P)-binding Rossmann-fold domains"/>
    <property type="match status" value="1"/>
</dbReference>
<name>A0A8S0WBB8_CYCAE</name>
<dbReference type="Proteomes" id="UP000467700">
    <property type="component" value="Unassembled WGS sequence"/>
</dbReference>
<dbReference type="PROSITE" id="PS00061">
    <property type="entry name" value="ADH_SHORT"/>
    <property type="match status" value="1"/>
</dbReference>
<dbReference type="Pfam" id="PF00106">
    <property type="entry name" value="adh_short"/>
    <property type="match status" value="1"/>
</dbReference>
<reference evidence="5 6" key="1">
    <citation type="submission" date="2020-01" db="EMBL/GenBank/DDBJ databases">
        <authorList>
            <person name="Gupta K D."/>
        </authorList>
    </citation>
    <scope>NUCLEOTIDE SEQUENCE [LARGE SCALE GENOMIC DNA]</scope>
</reference>
<protein>
    <recommendedName>
        <fullName evidence="7">NAD(P)-binding protein</fullName>
    </recommendedName>
</protein>
<evidence type="ECO:0000256" key="1">
    <source>
        <dbReference type="ARBA" id="ARBA00006484"/>
    </source>
</evidence>
<dbReference type="AlphaFoldDB" id="A0A8S0WBB8"/>
<keyword evidence="4" id="KW-0812">Transmembrane</keyword>
<dbReference type="Gene3D" id="3.40.50.720">
    <property type="entry name" value="NAD(P)-binding Rossmann-like Domain"/>
    <property type="match status" value="1"/>
</dbReference>
<organism evidence="5 6">
    <name type="scientific">Cyclocybe aegerita</name>
    <name type="common">Black poplar mushroom</name>
    <name type="synonym">Agrocybe aegerita</name>
    <dbReference type="NCBI Taxonomy" id="1973307"/>
    <lineage>
        <taxon>Eukaryota</taxon>
        <taxon>Fungi</taxon>
        <taxon>Dikarya</taxon>
        <taxon>Basidiomycota</taxon>
        <taxon>Agaricomycotina</taxon>
        <taxon>Agaricomycetes</taxon>
        <taxon>Agaricomycetidae</taxon>
        <taxon>Agaricales</taxon>
        <taxon>Agaricineae</taxon>
        <taxon>Bolbitiaceae</taxon>
        <taxon>Cyclocybe</taxon>
    </lineage>
</organism>
<accession>A0A8S0WBB8</accession>
<dbReference type="EMBL" id="CACVBS010000079">
    <property type="protein sequence ID" value="CAA7269688.1"/>
    <property type="molecule type" value="Genomic_DNA"/>
</dbReference>
<feature type="transmembrane region" description="Helical" evidence="4">
    <location>
        <begin position="25"/>
        <end position="49"/>
    </location>
</feature>
<keyword evidence="2" id="KW-0521">NADP</keyword>
<comment type="caution">
    <text evidence="5">The sequence shown here is derived from an EMBL/GenBank/DDBJ whole genome shotgun (WGS) entry which is preliminary data.</text>
</comment>
<sequence length="315" mass="34128">MPEVDITKLSPRQIPSVSYTIQNMWISISAMTFAMASFFFTLCVVLPLSMTRFFIPIDKLSMPETETKKAVLIIGASRGIGFNILKQYIDEPDTAIVATSRSIETVRSMAIELGDTVADLRCAELDLSGTRKQVSEAIKSLDRQYGPFSHVYEVSGISNHVKDHGVWGLDITGEMISVNVAGTVASVLSMYDLMKGRGYGKICVVGSIAGLYSPANMISYASTKAFVNNFCTSLRILAAPTGVDVITVQPGFIDTRMTKHMRNQGSTVPGTEFGEPEGLAEQMKAAMEDGGRGIVNWPVRQGVVAYGLQAMNPSS</sequence>
<dbReference type="InterPro" id="IPR036291">
    <property type="entry name" value="NAD(P)-bd_dom_sf"/>
</dbReference>
<comment type="similarity">
    <text evidence="1">Belongs to the short-chain dehydrogenases/reductases (SDR) family.</text>
</comment>
<gene>
    <name evidence="5" type="ORF">AAE3_LOCUS11854</name>
</gene>
<dbReference type="PANTHER" id="PTHR43391">
    <property type="entry name" value="RETINOL DEHYDROGENASE-RELATED"/>
    <property type="match status" value="1"/>
</dbReference>
<evidence type="ECO:0000313" key="5">
    <source>
        <dbReference type="EMBL" id="CAA7269688.1"/>
    </source>
</evidence>
<keyword evidence="3" id="KW-0560">Oxidoreductase</keyword>